<accession>A0AA43QK13</accession>
<reference evidence="2" key="1">
    <citation type="journal article" date="2023" name="Genome Biol. Evol.">
        <title>First Whole Genome Sequence and Flow Cytometry Genome Size Data for the Lichen-Forming Fungus Ramalina farinacea (Ascomycota).</title>
        <authorList>
            <person name="Llewellyn T."/>
            <person name="Mian S."/>
            <person name="Hill R."/>
            <person name="Leitch I.J."/>
            <person name="Gaya E."/>
        </authorList>
    </citation>
    <scope>NUCLEOTIDE SEQUENCE</scope>
    <source>
        <strain evidence="2">LIQ254RAFAR</strain>
    </source>
</reference>
<evidence type="ECO:0000256" key="1">
    <source>
        <dbReference type="SAM" id="MobiDB-lite"/>
    </source>
</evidence>
<feature type="compositionally biased region" description="Basic and acidic residues" evidence="1">
    <location>
        <begin position="1"/>
        <end position="14"/>
    </location>
</feature>
<proteinExistence type="predicted"/>
<organism evidence="2 3">
    <name type="scientific">Ramalina farinacea</name>
    <dbReference type="NCBI Taxonomy" id="258253"/>
    <lineage>
        <taxon>Eukaryota</taxon>
        <taxon>Fungi</taxon>
        <taxon>Dikarya</taxon>
        <taxon>Ascomycota</taxon>
        <taxon>Pezizomycotina</taxon>
        <taxon>Lecanoromycetes</taxon>
        <taxon>OSLEUM clade</taxon>
        <taxon>Lecanoromycetidae</taxon>
        <taxon>Lecanorales</taxon>
        <taxon>Lecanorineae</taxon>
        <taxon>Ramalinaceae</taxon>
        <taxon>Ramalina</taxon>
    </lineage>
</organism>
<feature type="compositionally biased region" description="Acidic residues" evidence="1">
    <location>
        <begin position="15"/>
        <end position="46"/>
    </location>
</feature>
<name>A0AA43QK13_9LECA</name>
<comment type="caution">
    <text evidence="2">The sequence shown here is derived from an EMBL/GenBank/DDBJ whole genome shotgun (WGS) entry which is preliminary data.</text>
</comment>
<dbReference type="EMBL" id="JAPUFD010000006">
    <property type="protein sequence ID" value="MDI1487932.1"/>
    <property type="molecule type" value="Genomic_DNA"/>
</dbReference>
<feature type="region of interest" description="Disordered" evidence="1">
    <location>
        <begin position="1"/>
        <end position="52"/>
    </location>
</feature>
<evidence type="ECO:0000313" key="3">
    <source>
        <dbReference type="Proteomes" id="UP001161017"/>
    </source>
</evidence>
<gene>
    <name evidence="2" type="ORF">OHK93_007206</name>
</gene>
<dbReference type="Proteomes" id="UP001161017">
    <property type="component" value="Unassembled WGS sequence"/>
</dbReference>
<keyword evidence="3" id="KW-1185">Reference proteome</keyword>
<evidence type="ECO:0000313" key="2">
    <source>
        <dbReference type="EMBL" id="MDI1487932.1"/>
    </source>
</evidence>
<sequence>MGQCVSKDKRKDGSELDDESNHEDGPELDEGIDDEGGSDLQAEGDDGSFSMVAENQSHHPLSRLCAYCQYIFDDWDRSCKEASKRFPHYNCYSELQNSAAHGCALCLQFVRGREVKISQEAEYDVQRLEYETVLHSEVNLFATLIGHNTNYEMIMIFELSPATNRKIDVDNARFSKSLDSRVVVTFDDRPWRFGKKLGEKSAWLSERGYADATKRPKYVDWEENDAHLSGARTVASRWLEICRE</sequence>
<dbReference type="AlphaFoldDB" id="A0AA43QK13"/>
<protein>
    <submittedName>
        <fullName evidence="2">Uncharacterized protein</fullName>
    </submittedName>
</protein>